<dbReference type="InterPro" id="IPR010934">
    <property type="entry name" value="NADH_DH_su5_C"/>
</dbReference>
<comment type="subcellular location">
    <subcellularLocation>
        <location evidence="1">Mitochondrion inner membrane</location>
        <topology evidence="1">Multi-pass membrane protein</topology>
    </subcellularLocation>
</comment>
<dbReference type="EC" id="7.1.1.2" evidence="2 16"/>
<evidence type="ECO:0000256" key="9">
    <source>
        <dbReference type="ARBA" id="ARBA00022982"/>
    </source>
</evidence>
<dbReference type="GO" id="GO:0015990">
    <property type="term" value="P:electron transport coupled proton transport"/>
    <property type="evidence" value="ECO:0007669"/>
    <property type="project" value="TreeGrafter"/>
</dbReference>
<evidence type="ECO:0000256" key="10">
    <source>
        <dbReference type="ARBA" id="ARBA00022989"/>
    </source>
</evidence>
<dbReference type="AlphaFoldDB" id="A0A0C5B706"/>
<feature type="transmembrane region" description="Helical" evidence="16">
    <location>
        <begin position="322"/>
        <end position="344"/>
    </location>
</feature>
<feature type="transmembrane region" description="Helical" evidence="16">
    <location>
        <begin position="447"/>
        <end position="469"/>
    </location>
</feature>
<name>A0A0C5B706_CARCR</name>
<organism evidence="21">
    <name type="scientific">Caretta caretta</name>
    <name type="common">Loggerhead sea turtle</name>
    <dbReference type="NCBI Taxonomy" id="8467"/>
    <lineage>
        <taxon>Eukaryota</taxon>
        <taxon>Metazoa</taxon>
        <taxon>Chordata</taxon>
        <taxon>Craniata</taxon>
        <taxon>Vertebrata</taxon>
        <taxon>Euteleostomi</taxon>
        <taxon>Archelosauria</taxon>
        <taxon>Testudinata</taxon>
        <taxon>Testudines</taxon>
        <taxon>Cryptodira</taxon>
        <taxon>Durocryptodira</taxon>
        <taxon>Americhelydia</taxon>
        <taxon>Chelonioidea</taxon>
        <taxon>Cheloniidae</taxon>
        <taxon>Caretta</taxon>
    </lineage>
</organism>
<feature type="transmembrane region" description="Helical" evidence="16">
    <location>
        <begin position="33"/>
        <end position="52"/>
    </location>
</feature>
<dbReference type="PANTHER" id="PTHR42829">
    <property type="entry name" value="NADH-UBIQUINONE OXIDOREDUCTASE CHAIN 5"/>
    <property type="match status" value="1"/>
</dbReference>
<feature type="transmembrane region" description="Helical" evidence="16">
    <location>
        <begin position="240"/>
        <end position="258"/>
    </location>
</feature>
<comment type="catalytic activity">
    <reaction evidence="15 16">
        <text>a ubiquinone + NADH + 5 H(+)(in) = a ubiquinol + NAD(+) + 4 H(+)(out)</text>
        <dbReference type="Rhea" id="RHEA:29091"/>
        <dbReference type="Rhea" id="RHEA-COMP:9565"/>
        <dbReference type="Rhea" id="RHEA-COMP:9566"/>
        <dbReference type="ChEBI" id="CHEBI:15378"/>
        <dbReference type="ChEBI" id="CHEBI:16389"/>
        <dbReference type="ChEBI" id="CHEBI:17976"/>
        <dbReference type="ChEBI" id="CHEBI:57540"/>
        <dbReference type="ChEBI" id="CHEBI:57945"/>
        <dbReference type="EC" id="7.1.1.2"/>
    </reaction>
</comment>
<feature type="chain" id="PRO_5002183330" description="NADH-ubiquinone oxidoreductase chain 5" evidence="17">
    <location>
        <begin position="24"/>
        <end position="598"/>
    </location>
</feature>
<evidence type="ECO:0000256" key="14">
    <source>
        <dbReference type="ARBA" id="ARBA00023136"/>
    </source>
</evidence>
<keyword evidence="9" id="KW-0249">Electron transport</keyword>
<evidence type="ECO:0000256" key="16">
    <source>
        <dbReference type="RuleBase" id="RU003404"/>
    </source>
</evidence>
<keyword evidence="12 16" id="KW-0830">Ubiquinone</keyword>
<keyword evidence="4 16" id="KW-0813">Transport</keyword>
<evidence type="ECO:0000256" key="6">
    <source>
        <dbReference type="ARBA" id="ARBA00022692"/>
    </source>
</evidence>
<evidence type="ECO:0000256" key="1">
    <source>
        <dbReference type="ARBA" id="ARBA00004448"/>
    </source>
</evidence>
<keyword evidence="14 16" id="KW-0472">Membrane</keyword>
<feature type="transmembrane region" description="Helical" evidence="16">
    <location>
        <begin position="83"/>
        <end position="102"/>
    </location>
</feature>
<evidence type="ECO:0000259" key="18">
    <source>
        <dbReference type="Pfam" id="PF00361"/>
    </source>
</evidence>
<dbReference type="PANTHER" id="PTHR42829:SF2">
    <property type="entry name" value="NADH-UBIQUINONE OXIDOREDUCTASE CHAIN 5"/>
    <property type="match status" value="1"/>
</dbReference>
<dbReference type="Pfam" id="PF06455">
    <property type="entry name" value="NADH5_C"/>
    <property type="match status" value="1"/>
</dbReference>
<dbReference type="InterPro" id="IPR003945">
    <property type="entry name" value="NU5C-like"/>
</dbReference>
<evidence type="ECO:0000256" key="8">
    <source>
        <dbReference type="ARBA" id="ARBA00022967"/>
    </source>
</evidence>
<feature type="transmembrane region" description="Helical" evidence="16">
    <location>
        <begin position="481"/>
        <end position="502"/>
    </location>
</feature>
<feature type="transmembrane region" description="Helical" evidence="16">
    <location>
        <begin position="168"/>
        <end position="186"/>
    </location>
</feature>
<sequence>MTTLMNSTLLLALITLMLPLTTTYPKTWTPVKTYTAVYVAVIIALIPLFAFVYTDIESVIANLYWSTSSTFTVDVSFKLDKYSIMFVPIALYVTWSILDFTHWYMATDPYITKFFKYLLIFLVAMMILVTANNMFQFFIGWEGVGIMSFLLIGWWSGRTEANSSALQAIIYNRIGDIGLILSMAWLSMNLNTWELQQIFTHTNLTPLLPLLGLILAATGKSAQFGLHPWLPAAMEGPTPVSALLHSSTMVIAGIFLLIRMHPILTTNNTALSTCLCLGAITTLFTAFCALTQNDIKKIIAFSTSSQLGLMMVTIGLNQPQLAFLHISMHAFFKAMLFLCSGSIIHNLNNEQDIRKMGGLHKSLPITSSCLTIGSMALTGMPFMTGFYSKDIIIETMNTSYMNAWALLLTLTATSFTAIYSFRILIFVQTGHPRYPSTLLLNENNPTIINPITRLAMGSIVAGLLISLNITPLKTPPTTMPTYIKITALTVTILGLLLALELITMVNKTQKPSNTHNFSNSLAYFNTLMHRSLPMVNLKFSQNIATHLIDQSWYENVGPKGLSKSQITPITTSSASQKGLIKIYMTSFILSMTLLLLIT</sequence>
<accession>A0A0C5B706</accession>
<keyword evidence="8" id="KW-1278">Translocase</keyword>
<keyword evidence="13 16" id="KW-0496">Mitochondrion</keyword>
<feature type="transmembrane region" description="Helical" evidence="16">
    <location>
        <begin position="270"/>
        <end position="291"/>
    </location>
</feature>
<feature type="transmembrane region" description="Helical" evidence="16">
    <location>
        <begin position="198"/>
        <end position="219"/>
    </location>
</feature>
<evidence type="ECO:0000256" key="7">
    <source>
        <dbReference type="ARBA" id="ARBA00022792"/>
    </source>
</evidence>
<dbReference type="InterPro" id="IPR001750">
    <property type="entry name" value="ND/Mrp_TM"/>
</dbReference>
<keyword evidence="10 16" id="KW-1133">Transmembrane helix</keyword>
<comment type="function">
    <text evidence="16">Core subunit of the mitochondrial membrane respiratory chain NADH dehydrogenase (Complex I) which catalyzes electron transfer from NADH through the respiratory chain, using ubiquinone as an electron acceptor. Essential for the catalytic activity and assembly of complex I.</text>
</comment>
<geneLocation type="mitochondrion" evidence="21"/>
<evidence type="ECO:0000256" key="5">
    <source>
        <dbReference type="ARBA" id="ARBA00022660"/>
    </source>
</evidence>
<dbReference type="NCBIfam" id="TIGR01974">
    <property type="entry name" value="NDH_I_L"/>
    <property type="match status" value="1"/>
</dbReference>
<gene>
    <name evidence="21" type="primary">ND5</name>
</gene>
<evidence type="ECO:0000256" key="11">
    <source>
        <dbReference type="ARBA" id="ARBA00023027"/>
    </source>
</evidence>
<comment type="similarity">
    <text evidence="16">Belongs to the complex I subunit 5 family.</text>
</comment>
<feature type="transmembrane region" description="Helical" evidence="16">
    <location>
        <begin position="578"/>
        <end position="597"/>
    </location>
</feature>
<feature type="signal peptide" evidence="17">
    <location>
        <begin position="1"/>
        <end position="23"/>
    </location>
</feature>
<evidence type="ECO:0000256" key="2">
    <source>
        <dbReference type="ARBA" id="ARBA00012944"/>
    </source>
</evidence>
<feature type="domain" description="NADH-Ubiquinone oxidoreductase (complex I) chain 5 N-terminal" evidence="19">
    <location>
        <begin position="65"/>
        <end position="115"/>
    </location>
</feature>
<feature type="transmembrane region" description="Helical" evidence="16">
    <location>
        <begin position="365"/>
        <end position="383"/>
    </location>
</feature>
<dbReference type="InterPro" id="IPR001516">
    <property type="entry name" value="Proton_antipo_N"/>
</dbReference>
<evidence type="ECO:0000256" key="4">
    <source>
        <dbReference type="ARBA" id="ARBA00022448"/>
    </source>
</evidence>
<dbReference type="Pfam" id="PF00361">
    <property type="entry name" value="Proton_antipo_M"/>
    <property type="match status" value="1"/>
</dbReference>
<dbReference type="Pfam" id="PF00662">
    <property type="entry name" value="Proton_antipo_N"/>
    <property type="match status" value="1"/>
</dbReference>
<keyword evidence="7" id="KW-0999">Mitochondrion inner membrane</keyword>
<feature type="domain" description="NADH:quinone oxidoreductase/Mrp antiporter transmembrane" evidence="18">
    <location>
        <begin position="131"/>
        <end position="415"/>
    </location>
</feature>
<evidence type="ECO:0000256" key="13">
    <source>
        <dbReference type="ARBA" id="ARBA00023128"/>
    </source>
</evidence>
<keyword evidence="11 16" id="KW-0520">NAD</keyword>
<feature type="transmembrane region" description="Helical" evidence="16">
    <location>
        <begin position="114"/>
        <end position="131"/>
    </location>
</feature>
<dbReference type="GO" id="GO:0042773">
    <property type="term" value="P:ATP synthesis coupled electron transport"/>
    <property type="evidence" value="ECO:0007669"/>
    <property type="project" value="InterPro"/>
</dbReference>
<keyword evidence="6 16" id="KW-0812">Transmembrane</keyword>
<reference evidence="21" key="1">
    <citation type="submission" date="2014-12" db="EMBL/GenBank/DDBJ databases">
        <title>Obtaining and analysis of mitochondrial genome of the turtle loggerhead Caretta caretta (Testudines: Cheloniidae) nesting-Colombian Caribbean.</title>
        <authorList>
            <person name="Otalora Acevedo K.E.A."/>
            <person name="Hernandez Fernandez J.A."/>
        </authorList>
    </citation>
    <scope>NUCLEOTIDE SEQUENCE</scope>
    <source>
        <tissue evidence="21">Blood</tissue>
    </source>
</reference>
<evidence type="ECO:0000313" key="21">
    <source>
        <dbReference type="EMBL" id="AJM70077.1"/>
    </source>
</evidence>
<evidence type="ECO:0000256" key="17">
    <source>
        <dbReference type="SAM" id="SignalP"/>
    </source>
</evidence>
<dbReference type="GO" id="GO:0008137">
    <property type="term" value="F:NADH dehydrogenase (ubiquinone) activity"/>
    <property type="evidence" value="ECO:0007669"/>
    <property type="project" value="UniProtKB-EC"/>
</dbReference>
<evidence type="ECO:0000259" key="20">
    <source>
        <dbReference type="Pfam" id="PF06455"/>
    </source>
</evidence>
<keyword evidence="5" id="KW-0679">Respiratory chain</keyword>
<dbReference type="PRINTS" id="PR01434">
    <property type="entry name" value="NADHDHGNASE5"/>
</dbReference>
<keyword evidence="17" id="KW-0732">Signal</keyword>
<dbReference type="GO" id="GO:0003954">
    <property type="term" value="F:NADH dehydrogenase activity"/>
    <property type="evidence" value="ECO:0007669"/>
    <property type="project" value="TreeGrafter"/>
</dbReference>
<dbReference type="EMBL" id="KP256531">
    <property type="protein sequence ID" value="AJM70077.1"/>
    <property type="molecule type" value="Genomic_DNA"/>
</dbReference>
<evidence type="ECO:0000256" key="15">
    <source>
        <dbReference type="ARBA" id="ARBA00049551"/>
    </source>
</evidence>
<evidence type="ECO:0000256" key="3">
    <source>
        <dbReference type="ARBA" id="ARBA00021096"/>
    </source>
</evidence>
<proteinExistence type="inferred from homology"/>
<feature type="domain" description="NADH dehydrogenase subunit 5 C-terminal" evidence="20">
    <location>
        <begin position="419"/>
        <end position="597"/>
    </location>
</feature>
<evidence type="ECO:0000259" key="19">
    <source>
        <dbReference type="Pfam" id="PF00662"/>
    </source>
</evidence>
<protein>
    <recommendedName>
        <fullName evidence="3 16">NADH-ubiquinone oxidoreductase chain 5</fullName>
        <ecNumber evidence="2 16">7.1.1.2</ecNumber>
    </recommendedName>
</protein>
<evidence type="ECO:0000256" key="12">
    <source>
        <dbReference type="ARBA" id="ARBA00023075"/>
    </source>
</evidence>
<dbReference type="GO" id="GO:0005743">
    <property type="term" value="C:mitochondrial inner membrane"/>
    <property type="evidence" value="ECO:0007669"/>
    <property type="project" value="UniProtKB-SubCell"/>
</dbReference>
<dbReference type="InterPro" id="IPR018393">
    <property type="entry name" value="NADHpl_OxRdtase_5_subgr"/>
</dbReference>
<feature type="transmembrane region" description="Helical" evidence="16">
    <location>
        <begin position="403"/>
        <end position="427"/>
    </location>
</feature>